<name>A0A455T6D1_9CHLR</name>
<accession>A0A455T6D1</accession>
<dbReference type="EMBL" id="AP019377">
    <property type="protein sequence ID" value="BBH94365.1"/>
    <property type="molecule type" value="Genomic_DNA"/>
</dbReference>
<evidence type="ECO:0000313" key="3">
    <source>
        <dbReference type="EMBL" id="BBH94365.1"/>
    </source>
</evidence>
<reference evidence="3" key="1">
    <citation type="submission" date="2018-12" db="EMBL/GenBank/DDBJ databases">
        <title>Novel natural products biosynthetic potential of the class Ktedonobacteria.</title>
        <authorList>
            <person name="Zheng Y."/>
            <person name="Saitou A."/>
            <person name="Wang C.M."/>
            <person name="Toyoda A."/>
            <person name="Minakuchi Y."/>
            <person name="Sekiguchi Y."/>
            <person name="Ueda K."/>
            <person name="Takano H."/>
            <person name="Sakai Y."/>
            <person name="Yokota A."/>
            <person name="Yabe S."/>
        </authorList>
    </citation>
    <scope>NUCLEOTIDE SEQUENCE</scope>
    <source>
        <strain evidence="3">A3-2</strain>
    </source>
</reference>
<dbReference type="Pfam" id="PF02861">
    <property type="entry name" value="Clp_N"/>
    <property type="match status" value="2"/>
</dbReference>
<dbReference type="AlphaFoldDB" id="A0A455T6D1"/>
<dbReference type="InterPro" id="IPR004176">
    <property type="entry name" value="Clp_R_N"/>
</dbReference>
<feature type="domain" description="Clp R" evidence="2">
    <location>
        <begin position="6"/>
        <end position="152"/>
    </location>
</feature>
<dbReference type="Gene3D" id="1.10.1780.10">
    <property type="entry name" value="Clp, N-terminal domain"/>
    <property type="match status" value="1"/>
</dbReference>
<dbReference type="SUPFAM" id="SSF81923">
    <property type="entry name" value="Double Clp-N motif"/>
    <property type="match status" value="2"/>
</dbReference>
<protein>
    <recommendedName>
        <fullName evidence="2">Clp R domain-containing protein</fullName>
    </recommendedName>
</protein>
<keyword evidence="1" id="KW-0677">Repeat</keyword>
<sequence>MIKSHSHYFTSSARNIFKEAQQAAERFEQTYIAPEHFLVGLASGEATNASRLLNKLEVEPQRLREAAEQAIAEQLAAHPDSQRQWLGLTDEAKQAVEWAVDEAHQEQLSSVGSEHLLLALLRQHGTLASEVLEKLGISLEAGRAQLQRLRQGGHLSEP</sequence>
<evidence type="ECO:0000256" key="1">
    <source>
        <dbReference type="PROSITE-ProRule" id="PRU01251"/>
    </source>
</evidence>
<gene>
    <name evidence="3" type="ORF">KTA_25640</name>
</gene>
<dbReference type="InterPro" id="IPR036628">
    <property type="entry name" value="Clp_N_dom_sf"/>
</dbReference>
<organism evidence="3">
    <name type="scientific">Thermogemmatispora argillosa</name>
    <dbReference type="NCBI Taxonomy" id="2045280"/>
    <lineage>
        <taxon>Bacteria</taxon>
        <taxon>Bacillati</taxon>
        <taxon>Chloroflexota</taxon>
        <taxon>Ktedonobacteria</taxon>
        <taxon>Thermogemmatisporales</taxon>
        <taxon>Thermogemmatisporaceae</taxon>
        <taxon>Thermogemmatispora</taxon>
    </lineage>
</organism>
<dbReference type="PROSITE" id="PS51903">
    <property type="entry name" value="CLP_R"/>
    <property type="match status" value="1"/>
</dbReference>
<proteinExistence type="predicted"/>
<evidence type="ECO:0000259" key="2">
    <source>
        <dbReference type="PROSITE" id="PS51903"/>
    </source>
</evidence>